<dbReference type="PANTHER" id="PTHR34590">
    <property type="entry name" value="OS03G0124300 PROTEIN-RELATED"/>
    <property type="match status" value="1"/>
</dbReference>
<feature type="compositionally biased region" description="Polar residues" evidence="12">
    <location>
        <begin position="487"/>
        <end position="505"/>
    </location>
</feature>
<feature type="signal peptide" evidence="14">
    <location>
        <begin position="1"/>
        <end position="21"/>
    </location>
</feature>
<dbReference type="Pfam" id="PF12819">
    <property type="entry name" value="Malectin_like"/>
    <property type="match status" value="1"/>
</dbReference>
<evidence type="ECO:0000313" key="16">
    <source>
        <dbReference type="EMBL" id="KAK9272743.1"/>
    </source>
</evidence>
<evidence type="ECO:0000256" key="4">
    <source>
        <dbReference type="ARBA" id="ARBA00022692"/>
    </source>
</evidence>
<dbReference type="GO" id="GO:0016020">
    <property type="term" value="C:membrane"/>
    <property type="evidence" value="ECO:0007669"/>
    <property type="project" value="UniProtKB-SubCell"/>
</dbReference>
<evidence type="ECO:0000256" key="12">
    <source>
        <dbReference type="SAM" id="MobiDB-lite"/>
    </source>
</evidence>
<dbReference type="GO" id="GO:0004674">
    <property type="term" value="F:protein serine/threonine kinase activity"/>
    <property type="evidence" value="ECO:0007669"/>
    <property type="project" value="UniProtKB-KW"/>
</dbReference>
<dbReference type="FunFam" id="2.60.120.430:FF:000003">
    <property type="entry name" value="FERONIA receptor-like kinase"/>
    <property type="match status" value="1"/>
</dbReference>
<dbReference type="Proteomes" id="UP001415857">
    <property type="component" value="Unassembled WGS sequence"/>
</dbReference>
<evidence type="ECO:0000256" key="11">
    <source>
        <dbReference type="ARBA" id="ARBA00023180"/>
    </source>
</evidence>
<evidence type="ECO:0000259" key="15">
    <source>
        <dbReference type="Pfam" id="PF12819"/>
    </source>
</evidence>
<feature type="chain" id="PRO_5042948813" description="Malectin-like domain-containing protein" evidence="14">
    <location>
        <begin position="22"/>
        <end position="526"/>
    </location>
</feature>
<sequence length="526" mass="58405">MLCLTLHLSYLFLLLLALVDGAPPYTPTEYILLNCGSSSNATSPDGRNWESDSGSKFSPSYIQQTSSSTASVQDPSVTQVPYLKARISKSQFTYTFPVSAGPKFVRLYFYPATYSGHDKSNFFFSVVANSHTLLSNFSASLTVSAIDPPVASLVKEFCVNVYDNQRLTITFSPSPSSYAFINGIEIVSMPNNLYLGRRDDPIRLVNFDTTFTLDNNTALETVFRLNVGGQDVSINRDTGMFRTWRDDSPYIFGQAYGTPVHRSNVTIRYTPETPAYTAPAIVYSTARTMGQDSHVNLNYNLTWFFTVDSGFNYLVRLHFCETQLEVKLANQRVFRIYINNQTAEEELDVIERSGGTEIPMYRDYVVLVQDSDGSRSKQDLWLALHPVMDSAKSKFANALLNGLEIFKLNQSDGSLAAPNPDPMAVPTSPQPYPKQKGKSKSKGSSPVIIATGSVLGGVAALSLLLCFLIIRRRRRRLKDHGGHMLDSRSSGTSVMSSDGRSINSFDQDKEVRSQNVFSEIMNSKGR</sequence>
<evidence type="ECO:0000256" key="8">
    <source>
        <dbReference type="ARBA" id="ARBA00022840"/>
    </source>
</evidence>
<keyword evidence="4 13" id="KW-0812">Transmembrane</keyword>
<comment type="subcellular location">
    <subcellularLocation>
        <location evidence="1">Membrane</location>
        <topology evidence="1">Single-pass type I membrane protein</topology>
    </subcellularLocation>
</comment>
<feature type="domain" description="Malectin-like" evidence="15">
    <location>
        <begin position="33"/>
        <end position="407"/>
    </location>
</feature>
<keyword evidence="2" id="KW-0723">Serine/threonine-protein kinase</keyword>
<organism evidence="16 17">
    <name type="scientific">Liquidambar formosana</name>
    <name type="common">Formosan gum</name>
    <dbReference type="NCBI Taxonomy" id="63359"/>
    <lineage>
        <taxon>Eukaryota</taxon>
        <taxon>Viridiplantae</taxon>
        <taxon>Streptophyta</taxon>
        <taxon>Embryophyta</taxon>
        <taxon>Tracheophyta</taxon>
        <taxon>Spermatophyta</taxon>
        <taxon>Magnoliopsida</taxon>
        <taxon>eudicotyledons</taxon>
        <taxon>Gunneridae</taxon>
        <taxon>Pentapetalae</taxon>
        <taxon>Saxifragales</taxon>
        <taxon>Altingiaceae</taxon>
        <taxon>Liquidambar</taxon>
    </lineage>
</organism>
<evidence type="ECO:0000256" key="13">
    <source>
        <dbReference type="SAM" id="Phobius"/>
    </source>
</evidence>
<accession>A0AAP0R9B9</accession>
<evidence type="ECO:0000256" key="10">
    <source>
        <dbReference type="ARBA" id="ARBA00023136"/>
    </source>
</evidence>
<evidence type="ECO:0000256" key="3">
    <source>
        <dbReference type="ARBA" id="ARBA00022679"/>
    </source>
</evidence>
<keyword evidence="10 13" id="KW-0472">Membrane</keyword>
<reference evidence="16 17" key="1">
    <citation type="journal article" date="2024" name="Plant J.">
        <title>Genome sequences and population genomics reveal climatic adaptation and genomic divergence between two closely related sweetgum species.</title>
        <authorList>
            <person name="Xu W.Q."/>
            <person name="Ren C.Q."/>
            <person name="Zhang X.Y."/>
            <person name="Comes H.P."/>
            <person name="Liu X.H."/>
            <person name="Li Y.G."/>
            <person name="Kettle C.J."/>
            <person name="Jalonen R."/>
            <person name="Gaisberger H."/>
            <person name="Ma Y.Z."/>
            <person name="Qiu Y.X."/>
        </authorList>
    </citation>
    <scope>NUCLEOTIDE SEQUENCE [LARGE SCALE GENOMIC DNA]</scope>
    <source>
        <strain evidence="16">Hangzhou</strain>
    </source>
</reference>
<dbReference type="AlphaFoldDB" id="A0AAP0R9B9"/>
<evidence type="ECO:0000256" key="6">
    <source>
        <dbReference type="ARBA" id="ARBA00022741"/>
    </source>
</evidence>
<feature type="region of interest" description="Disordered" evidence="12">
    <location>
        <begin position="481"/>
        <end position="508"/>
    </location>
</feature>
<evidence type="ECO:0000313" key="17">
    <source>
        <dbReference type="Proteomes" id="UP001415857"/>
    </source>
</evidence>
<keyword evidence="7" id="KW-0418">Kinase</keyword>
<feature type="transmembrane region" description="Helical" evidence="13">
    <location>
        <begin position="447"/>
        <end position="470"/>
    </location>
</feature>
<protein>
    <recommendedName>
        <fullName evidence="15">Malectin-like domain-containing protein</fullName>
    </recommendedName>
</protein>
<keyword evidence="8" id="KW-0067">ATP-binding</keyword>
<evidence type="ECO:0000256" key="2">
    <source>
        <dbReference type="ARBA" id="ARBA00022527"/>
    </source>
</evidence>
<dbReference type="GO" id="GO:0004714">
    <property type="term" value="F:transmembrane receptor protein tyrosine kinase activity"/>
    <property type="evidence" value="ECO:0007669"/>
    <property type="project" value="InterPro"/>
</dbReference>
<feature type="region of interest" description="Disordered" evidence="12">
    <location>
        <begin position="416"/>
        <end position="444"/>
    </location>
</feature>
<dbReference type="PANTHER" id="PTHR34590:SF5">
    <property type="entry name" value="OS04G0586500 PROTEIN"/>
    <property type="match status" value="1"/>
</dbReference>
<evidence type="ECO:0000256" key="14">
    <source>
        <dbReference type="SAM" id="SignalP"/>
    </source>
</evidence>
<keyword evidence="9 13" id="KW-1133">Transmembrane helix</keyword>
<keyword evidence="6" id="KW-0547">Nucleotide-binding</keyword>
<keyword evidence="11" id="KW-0325">Glycoprotein</keyword>
<dbReference type="Gene3D" id="2.60.120.430">
    <property type="entry name" value="Galactose-binding lectin"/>
    <property type="match status" value="2"/>
</dbReference>
<evidence type="ECO:0000256" key="9">
    <source>
        <dbReference type="ARBA" id="ARBA00022989"/>
    </source>
</evidence>
<gene>
    <name evidence="16" type="ORF">L1049_003120</name>
</gene>
<dbReference type="EMBL" id="JBBPBK010000013">
    <property type="protein sequence ID" value="KAK9272743.1"/>
    <property type="molecule type" value="Genomic_DNA"/>
</dbReference>
<feature type="compositionally biased region" description="Pro residues" evidence="12">
    <location>
        <begin position="419"/>
        <end position="432"/>
    </location>
</feature>
<dbReference type="FunFam" id="2.60.120.430:FF:000007">
    <property type="entry name" value="FERONIA receptor-like kinase"/>
    <property type="match status" value="1"/>
</dbReference>
<dbReference type="GO" id="GO:0005524">
    <property type="term" value="F:ATP binding"/>
    <property type="evidence" value="ECO:0007669"/>
    <property type="project" value="UniProtKB-KW"/>
</dbReference>
<evidence type="ECO:0000256" key="1">
    <source>
        <dbReference type="ARBA" id="ARBA00004479"/>
    </source>
</evidence>
<keyword evidence="3" id="KW-0808">Transferase</keyword>
<dbReference type="InterPro" id="IPR024788">
    <property type="entry name" value="Malectin-like_Carb-bd_dom"/>
</dbReference>
<name>A0AAP0R9B9_LIQFO</name>
<evidence type="ECO:0000256" key="7">
    <source>
        <dbReference type="ARBA" id="ARBA00022777"/>
    </source>
</evidence>
<keyword evidence="17" id="KW-1185">Reference proteome</keyword>
<dbReference type="InterPro" id="IPR045272">
    <property type="entry name" value="ANXUR1/2-like"/>
</dbReference>
<evidence type="ECO:0000256" key="5">
    <source>
        <dbReference type="ARBA" id="ARBA00022729"/>
    </source>
</evidence>
<proteinExistence type="predicted"/>
<comment type="caution">
    <text evidence="16">The sequence shown here is derived from an EMBL/GenBank/DDBJ whole genome shotgun (WGS) entry which is preliminary data.</text>
</comment>
<keyword evidence="5 14" id="KW-0732">Signal</keyword>